<dbReference type="SMART" id="SM00327">
    <property type="entry name" value="VWA"/>
    <property type="match status" value="1"/>
</dbReference>
<feature type="domain" description="VWFA" evidence="3">
    <location>
        <begin position="66"/>
        <end position="243"/>
    </location>
</feature>
<evidence type="ECO:0000313" key="4">
    <source>
        <dbReference type="EMBL" id="KAG0530503.1"/>
    </source>
</evidence>
<sequence length="704" mass="76761">MSSFNDDEPLPENPSAGAAGPRLSMNAERVRLVAYCNDKAPLGENTQQVLLELTDTSSTAERSGLDLVAVLDVSGSMGFNGNWKLEKLKTAMKFVISKLGPLDRLSIVSFSDSATRLCELRSMTDAGKAKLTDIVDTRLEADASTNMHAGLVTALEVLDGRRLKSGRVASVLFMSDGKPEGHHPDATALSIGAVAVYTFGFGAGTADKERSTAVLEAIAGNSLGGTFYNVDDEENLSEHFSALLAGLLSVAVQDLKLTVTEQQGHSRIRKVDAGGYATEPNNNSVNFGYLYNGEVRKVIVDLVLPAVNRAYHAPVLTAYCTYSVKGQPFYSPRSGYLSCSISRTGSAKAAAMETAEEVKVELIRRRLVNKFGEAIAANGMDAARGKLEEADTALRAERSRHPLIDLLKAELAKLLTLTTWEKLVARLRAAKRSHDFQRSATRGNVSDTIIFKPRRMNEYVDQARKFDQDPSRPPPSVEEEESSMAVADDRRRPQEQPRRGSRVWAWSSPRERSSSGWAWATVLLCMALAVGVILAGVAVFAVYIIYRPSMPYLAVSNARLERLEYGQDGAIDYLQASITVVTVNNNSKADASFSSMDLVVGFHGTDVALLRARPFVVPRESSLPLPYRVVSAGRALDAAGMQAMDEALKAGVVPFDLFGKARTQWKVGVFANLRFWMRISCRLRFVFPGNGTVVAADRDKCRSR</sequence>
<dbReference type="Pfam" id="PF00092">
    <property type="entry name" value="VWA"/>
    <property type="match status" value="1"/>
</dbReference>
<dbReference type="PANTHER" id="PTHR10579">
    <property type="entry name" value="CALCIUM-ACTIVATED CHLORIDE CHANNEL REGULATOR"/>
    <property type="match status" value="1"/>
</dbReference>
<dbReference type="SUPFAM" id="SSF53300">
    <property type="entry name" value="vWA-like"/>
    <property type="match status" value="1"/>
</dbReference>
<evidence type="ECO:0000313" key="5">
    <source>
        <dbReference type="Proteomes" id="UP000807115"/>
    </source>
</evidence>
<dbReference type="InterPro" id="IPR002035">
    <property type="entry name" value="VWF_A"/>
</dbReference>
<feature type="compositionally biased region" description="Acidic residues" evidence="1">
    <location>
        <begin position="1"/>
        <end position="10"/>
    </location>
</feature>
<feature type="transmembrane region" description="Helical" evidence="2">
    <location>
        <begin position="517"/>
        <end position="546"/>
    </location>
</feature>
<reference evidence="4" key="2">
    <citation type="submission" date="2020-10" db="EMBL/GenBank/DDBJ databases">
        <authorList>
            <person name="Cooper E.A."/>
            <person name="Brenton Z.W."/>
            <person name="Flinn B.S."/>
            <person name="Jenkins J."/>
            <person name="Shu S."/>
            <person name="Flowers D."/>
            <person name="Luo F."/>
            <person name="Wang Y."/>
            <person name="Xia P."/>
            <person name="Barry K."/>
            <person name="Daum C."/>
            <person name="Lipzen A."/>
            <person name="Yoshinaga Y."/>
            <person name="Schmutz J."/>
            <person name="Saski C."/>
            <person name="Vermerris W."/>
            <person name="Kresovich S."/>
        </authorList>
    </citation>
    <scope>NUCLEOTIDE SEQUENCE</scope>
</reference>
<reference evidence="4" key="1">
    <citation type="journal article" date="2019" name="BMC Genomics">
        <title>A new reference genome for Sorghum bicolor reveals high levels of sequence similarity between sweet and grain genotypes: implications for the genetics of sugar metabolism.</title>
        <authorList>
            <person name="Cooper E.A."/>
            <person name="Brenton Z.W."/>
            <person name="Flinn B.S."/>
            <person name="Jenkins J."/>
            <person name="Shu S."/>
            <person name="Flowers D."/>
            <person name="Luo F."/>
            <person name="Wang Y."/>
            <person name="Xia P."/>
            <person name="Barry K."/>
            <person name="Daum C."/>
            <person name="Lipzen A."/>
            <person name="Yoshinaga Y."/>
            <person name="Schmutz J."/>
            <person name="Saski C."/>
            <person name="Vermerris W."/>
            <person name="Kresovich S."/>
        </authorList>
    </citation>
    <scope>NUCLEOTIDE SEQUENCE</scope>
</reference>
<evidence type="ECO:0000259" key="3">
    <source>
        <dbReference type="PROSITE" id="PS50234"/>
    </source>
</evidence>
<dbReference type="PANTHER" id="PTHR10579:SF129">
    <property type="entry name" value="OS01G0640200 PROTEIN"/>
    <property type="match status" value="1"/>
</dbReference>
<dbReference type="Gene3D" id="3.40.50.410">
    <property type="entry name" value="von Willebrand factor, type A domain"/>
    <property type="match status" value="1"/>
</dbReference>
<dbReference type="InterPro" id="IPR036465">
    <property type="entry name" value="vWFA_dom_sf"/>
</dbReference>
<evidence type="ECO:0000256" key="2">
    <source>
        <dbReference type="SAM" id="Phobius"/>
    </source>
</evidence>
<dbReference type="EMBL" id="CM027684">
    <property type="protein sequence ID" value="KAG0530503.1"/>
    <property type="molecule type" value="Genomic_DNA"/>
</dbReference>
<organism evidence="4 5">
    <name type="scientific">Sorghum bicolor</name>
    <name type="common">Sorghum</name>
    <name type="synonym">Sorghum vulgare</name>
    <dbReference type="NCBI Taxonomy" id="4558"/>
    <lineage>
        <taxon>Eukaryota</taxon>
        <taxon>Viridiplantae</taxon>
        <taxon>Streptophyta</taxon>
        <taxon>Embryophyta</taxon>
        <taxon>Tracheophyta</taxon>
        <taxon>Spermatophyta</taxon>
        <taxon>Magnoliopsida</taxon>
        <taxon>Liliopsida</taxon>
        <taxon>Poales</taxon>
        <taxon>Poaceae</taxon>
        <taxon>PACMAD clade</taxon>
        <taxon>Panicoideae</taxon>
        <taxon>Andropogonodae</taxon>
        <taxon>Andropogoneae</taxon>
        <taxon>Sorghinae</taxon>
        <taxon>Sorghum</taxon>
    </lineage>
</organism>
<evidence type="ECO:0000256" key="1">
    <source>
        <dbReference type="SAM" id="MobiDB-lite"/>
    </source>
</evidence>
<proteinExistence type="predicted"/>
<keyword evidence="2" id="KW-1133">Transmembrane helix</keyword>
<dbReference type="AlphaFoldDB" id="A0A921UG81"/>
<feature type="region of interest" description="Disordered" evidence="1">
    <location>
        <begin position="1"/>
        <end position="22"/>
    </location>
</feature>
<name>A0A921UG81_SORBI</name>
<dbReference type="InterPro" id="IPR051266">
    <property type="entry name" value="CLCR"/>
</dbReference>
<accession>A0A921UG81</accession>
<gene>
    <name evidence="4" type="ORF">BDA96_05G192100</name>
</gene>
<comment type="caution">
    <text evidence="4">The sequence shown here is derived from an EMBL/GenBank/DDBJ whole genome shotgun (WGS) entry which is preliminary data.</text>
</comment>
<keyword evidence="2" id="KW-0472">Membrane</keyword>
<dbReference type="Proteomes" id="UP000807115">
    <property type="component" value="Chromosome 5"/>
</dbReference>
<feature type="compositionally biased region" description="Basic and acidic residues" evidence="1">
    <location>
        <begin position="487"/>
        <end position="498"/>
    </location>
</feature>
<protein>
    <recommendedName>
        <fullName evidence="3">VWFA domain-containing protein</fullName>
    </recommendedName>
</protein>
<dbReference type="PROSITE" id="PS50234">
    <property type="entry name" value="VWFA"/>
    <property type="match status" value="1"/>
</dbReference>
<feature type="region of interest" description="Disordered" evidence="1">
    <location>
        <begin position="463"/>
        <end position="505"/>
    </location>
</feature>
<keyword evidence="2" id="KW-0812">Transmembrane</keyword>